<dbReference type="AlphaFoldDB" id="A0A1N5ZWP9"/>
<proteinExistence type="predicted"/>
<name>A0A1N5ZWP9_9ACTN</name>
<protein>
    <submittedName>
        <fullName evidence="3">Regulatory protein, luxR family</fullName>
    </submittedName>
</protein>
<evidence type="ECO:0000259" key="2">
    <source>
        <dbReference type="Pfam" id="PF00196"/>
    </source>
</evidence>
<dbReference type="Gene3D" id="1.10.10.10">
    <property type="entry name" value="Winged helix-like DNA-binding domain superfamily/Winged helix DNA-binding domain"/>
    <property type="match status" value="1"/>
</dbReference>
<accession>A0A1N5ZWP9</accession>
<keyword evidence="1" id="KW-0812">Transmembrane</keyword>
<dbReference type="GO" id="GO:0003677">
    <property type="term" value="F:DNA binding"/>
    <property type="evidence" value="ECO:0007669"/>
    <property type="project" value="InterPro"/>
</dbReference>
<dbReference type="Pfam" id="PF00196">
    <property type="entry name" value="GerE"/>
    <property type="match status" value="1"/>
</dbReference>
<organism evidence="3 4">
    <name type="scientific">Micromonospora cremea</name>
    <dbReference type="NCBI Taxonomy" id="709881"/>
    <lineage>
        <taxon>Bacteria</taxon>
        <taxon>Bacillati</taxon>
        <taxon>Actinomycetota</taxon>
        <taxon>Actinomycetes</taxon>
        <taxon>Micromonosporales</taxon>
        <taxon>Micromonosporaceae</taxon>
        <taxon>Micromonospora</taxon>
    </lineage>
</organism>
<evidence type="ECO:0000256" key="1">
    <source>
        <dbReference type="SAM" id="Phobius"/>
    </source>
</evidence>
<keyword evidence="1" id="KW-0472">Membrane</keyword>
<dbReference type="InterPro" id="IPR000792">
    <property type="entry name" value="Tscrpt_reg_LuxR_C"/>
</dbReference>
<evidence type="ECO:0000313" key="3">
    <source>
        <dbReference type="EMBL" id="SIN26192.1"/>
    </source>
</evidence>
<feature type="transmembrane region" description="Helical" evidence="1">
    <location>
        <begin position="27"/>
        <end position="48"/>
    </location>
</feature>
<dbReference type="SUPFAM" id="SSF46894">
    <property type="entry name" value="C-terminal effector domain of the bipartite response regulators"/>
    <property type="match status" value="1"/>
</dbReference>
<dbReference type="GO" id="GO:0006355">
    <property type="term" value="P:regulation of DNA-templated transcription"/>
    <property type="evidence" value="ECO:0007669"/>
    <property type="project" value="InterPro"/>
</dbReference>
<sequence>MDWELVGNVSHGLLLAGAGWWLTRSPAWLAVGWVLLGAGAADALGVLAGQHGEISPKTVQNHVSNVLLKSGVEHRAQAVARARDANVHRPT</sequence>
<reference evidence="4" key="1">
    <citation type="submission" date="2016-12" db="EMBL/GenBank/DDBJ databases">
        <authorList>
            <person name="Varghese N."/>
            <person name="Submissions S."/>
        </authorList>
    </citation>
    <scope>NUCLEOTIDE SEQUENCE [LARGE SCALE GENOMIC DNA]</scope>
    <source>
        <strain evidence="4">DSM 45599</strain>
    </source>
</reference>
<dbReference type="RefSeq" id="WP_074315324.1">
    <property type="nucleotide sequence ID" value="NZ_FSQT01000002.1"/>
</dbReference>
<dbReference type="InterPro" id="IPR016032">
    <property type="entry name" value="Sig_transdc_resp-reg_C-effctor"/>
</dbReference>
<dbReference type="InterPro" id="IPR036388">
    <property type="entry name" value="WH-like_DNA-bd_sf"/>
</dbReference>
<dbReference type="EMBL" id="FSQT01000002">
    <property type="protein sequence ID" value="SIN26192.1"/>
    <property type="molecule type" value="Genomic_DNA"/>
</dbReference>
<evidence type="ECO:0000313" key="4">
    <source>
        <dbReference type="Proteomes" id="UP000185124"/>
    </source>
</evidence>
<gene>
    <name evidence="3" type="ORF">SAMN04489832_4571</name>
</gene>
<feature type="domain" description="HTH luxR-type" evidence="2">
    <location>
        <begin position="53"/>
        <end position="81"/>
    </location>
</feature>
<keyword evidence="4" id="KW-1185">Reference proteome</keyword>
<dbReference type="Proteomes" id="UP000185124">
    <property type="component" value="Unassembled WGS sequence"/>
</dbReference>
<keyword evidence="1" id="KW-1133">Transmembrane helix</keyword>